<dbReference type="CDD" id="cd01483">
    <property type="entry name" value="E1_enzyme_family"/>
    <property type="match status" value="1"/>
</dbReference>
<evidence type="ECO:0000313" key="3">
    <source>
        <dbReference type="Proteomes" id="UP000321026"/>
    </source>
</evidence>
<keyword evidence="2" id="KW-0808">Transferase</keyword>
<evidence type="ECO:0000313" key="2">
    <source>
        <dbReference type="EMBL" id="TXG76973.1"/>
    </source>
</evidence>
<dbReference type="InterPro" id="IPR035985">
    <property type="entry name" value="Ubiquitin-activating_enz"/>
</dbReference>
<proteinExistence type="predicted"/>
<dbReference type="InterPro" id="IPR045886">
    <property type="entry name" value="ThiF/MoeB/HesA"/>
</dbReference>
<organism evidence="2 3">
    <name type="scientific">Candidatus Dojkabacteria bacterium</name>
    <dbReference type="NCBI Taxonomy" id="2099670"/>
    <lineage>
        <taxon>Bacteria</taxon>
        <taxon>Candidatus Dojkabacteria</taxon>
    </lineage>
</organism>
<gene>
    <name evidence="2" type="ORF">E6Q11_03630</name>
</gene>
<dbReference type="Proteomes" id="UP000321026">
    <property type="component" value="Unassembled WGS sequence"/>
</dbReference>
<dbReference type="GO" id="GO:0008641">
    <property type="term" value="F:ubiquitin-like modifier activating enzyme activity"/>
    <property type="evidence" value="ECO:0007669"/>
    <property type="project" value="InterPro"/>
</dbReference>
<protein>
    <submittedName>
        <fullName evidence="2">ThiF family adenylyltransferase</fullName>
    </submittedName>
</protein>
<feature type="domain" description="THIF-type NAD/FAD binding fold" evidence="1">
    <location>
        <begin position="322"/>
        <end position="433"/>
    </location>
</feature>
<evidence type="ECO:0000259" key="1">
    <source>
        <dbReference type="Pfam" id="PF00899"/>
    </source>
</evidence>
<dbReference type="GO" id="GO:0061503">
    <property type="term" value="F:tRNA threonylcarbamoyladenosine dehydratase"/>
    <property type="evidence" value="ECO:0007669"/>
    <property type="project" value="TreeGrafter"/>
</dbReference>
<dbReference type="AlphaFoldDB" id="A0A5C7J677"/>
<dbReference type="GO" id="GO:0016779">
    <property type="term" value="F:nucleotidyltransferase activity"/>
    <property type="evidence" value="ECO:0007669"/>
    <property type="project" value="UniProtKB-KW"/>
</dbReference>
<dbReference type="EMBL" id="SSDS01000058">
    <property type="protein sequence ID" value="TXG76973.1"/>
    <property type="molecule type" value="Genomic_DNA"/>
</dbReference>
<sequence>MTTPFDLAKEAVEAWLDGQGAAFVTRVSGGGSSAVAPSWALALNHPKLPGGGARIVLPRDFPASPAEVHLDSALCLVLPHVEETGKVCLGVNAAAHDYDEPAVAVGRVLSAFGEFLERCRDDLWVADELQRECWAYWVRYCDAAARRSSGRQSTRRMAVALNGQTGCCERKVAGYLEKSSAKGVRVVVACQGADEADSLAHRHGLDGGQLVHGRALFVSLPITQDWRPGAWPTSFNELDRVVAVATEENVSLHAWVEALPDRRGMLSYVVLVRGVFAYAYQVLPPRIPHLTPVTITPVQTTRIDSSWALTRGYEAERFAERQRKRVLLLGCGSLGSPVAELLVRSGVGQLVLVDPEVFLPENCARHILGLSAVHAFKATRLADRLRREVPGAEVVGVTESASGWIGKAADFGSFDLVLDCTGESAVRAMLARYRNVAFCGVPIVHAWLEPFCAAAHVVLLGVDDVWPVDDPADSKVNVAEWPNTTRVDLPACGAGFHPYGAADVMQAAGFSVERLLSVLDGIVGGSQIWSWVRTTAYFDSLPVVAAPRSVVPSGSSRHDSTMLTRDFGQVIYGPA</sequence>
<keyword evidence="2" id="KW-0548">Nucleotidyltransferase</keyword>
<name>A0A5C7J677_9BACT</name>
<dbReference type="Gene3D" id="3.40.50.720">
    <property type="entry name" value="NAD(P)-binding Rossmann-like Domain"/>
    <property type="match status" value="1"/>
</dbReference>
<dbReference type="PANTHER" id="PTHR43267">
    <property type="entry name" value="TRNA THREONYLCARBAMOYLADENOSINE DEHYDRATASE"/>
    <property type="match status" value="1"/>
</dbReference>
<reference evidence="2 3" key="1">
    <citation type="submission" date="2018-09" db="EMBL/GenBank/DDBJ databases">
        <title>Metagenome Assembled Genomes from an Advanced Water Purification Facility.</title>
        <authorList>
            <person name="Stamps B.W."/>
            <person name="Spear J.R."/>
        </authorList>
    </citation>
    <scope>NUCLEOTIDE SEQUENCE [LARGE SCALE GENOMIC DNA]</scope>
    <source>
        <strain evidence="2">Bin_63_2</strain>
    </source>
</reference>
<dbReference type="SUPFAM" id="SSF69572">
    <property type="entry name" value="Activating enzymes of the ubiquitin-like proteins"/>
    <property type="match status" value="1"/>
</dbReference>
<comment type="caution">
    <text evidence="2">The sequence shown here is derived from an EMBL/GenBank/DDBJ whole genome shotgun (WGS) entry which is preliminary data.</text>
</comment>
<dbReference type="InterPro" id="IPR000594">
    <property type="entry name" value="ThiF_NAD_FAD-bd"/>
</dbReference>
<dbReference type="Pfam" id="PF00899">
    <property type="entry name" value="ThiF"/>
    <property type="match status" value="1"/>
</dbReference>
<dbReference type="PANTHER" id="PTHR43267:SF1">
    <property type="entry name" value="TRNA THREONYLCARBAMOYLADENOSINE DEHYDRATASE"/>
    <property type="match status" value="1"/>
</dbReference>
<accession>A0A5C7J677</accession>
<dbReference type="GO" id="GO:0061504">
    <property type="term" value="P:cyclic threonylcarbamoyladenosine biosynthetic process"/>
    <property type="evidence" value="ECO:0007669"/>
    <property type="project" value="TreeGrafter"/>
</dbReference>